<dbReference type="RefSeq" id="WP_179928978.1">
    <property type="nucleotide sequence ID" value="NZ_JACCDF010000001.1"/>
</dbReference>
<evidence type="ECO:0000256" key="1">
    <source>
        <dbReference type="PROSITE-ProRule" id="PRU00169"/>
    </source>
</evidence>
<name>A0A7Z0LIM1_9GAMM</name>
<protein>
    <submittedName>
        <fullName evidence="4">Response regulator</fullName>
    </submittedName>
</protein>
<evidence type="ECO:0000259" key="2">
    <source>
        <dbReference type="PROSITE" id="PS50110"/>
    </source>
</evidence>
<keyword evidence="5" id="KW-1185">Reference proteome</keyword>
<dbReference type="InterPro" id="IPR001789">
    <property type="entry name" value="Sig_transdc_resp-reg_receiver"/>
</dbReference>
<feature type="modified residue" description="4-aspartylphosphate" evidence="1">
    <location>
        <position position="55"/>
    </location>
</feature>
<organism evidence="4 5">
    <name type="scientific">Vreelandella salicampi</name>
    <dbReference type="NCBI Taxonomy" id="1449798"/>
    <lineage>
        <taxon>Bacteria</taxon>
        <taxon>Pseudomonadati</taxon>
        <taxon>Pseudomonadota</taxon>
        <taxon>Gammaproteobacteria</taxon>
        <taxon>Oceanospirillales</taxon>
        <taxon>Halomonadaceae</taxon>
        <taxon>Vreelandella</taxon>
    </lineage>
</organism>
<dbReference type="InterPro" id="IPR052020">
    <property type="entry name" value="Cyclic_di-GMP/3'3'-cGAMP_PDE"/>
</dbReference>
<proteinExistence type="predicted"/>
<dbReference type="InterPro" id="IPR011006">
    <property type="entry name" value="CheY-like_superfamily"/>
</dbReference>
<dbReference type="PANTHER" id="PTHR45228:SF8">
    <property type="entry name" value="TWO-COMPONENT RESPONSE REGULATOR-RELATED"/>
    <property type="match status" value="1"/>
</dbReference>
<dbReference type="SUPFAM" id="SSF109604">
    <property type="entry name" value="HD-domain/PDEase-like"/>
    <property type="match status" value="1"/>
</dbReference>
<dbReference type="PROSITE" id="PS50110">
    <property type="entry name" value="RESPONSE_REGULATORY"/>
    <property type="match status" value="1"/>
</dbReference>
<evidence type="ECO:0000313" key="4">
    <source>
        <dbReference type="EMBL" id="NYS59666.1"/>
    </source>
</evidence>
<dbReference type="CDD" id="cd17569">
    <property type="entry name" value="REC_HupR-like"/>
    <property type="match status" value="1"/>
</dbReference>
<keyword evidence="1" id="KW-0597">Phosphoprotein</keyword>
<dbReference type="Pfam" id="PF00072">
    <property type="entry name" value="Response_reg"/>
    <property type="match status" value="1"/>
</dbReference>
<dbReference type="SUPFAM" id="SSF52172">
    <property type="entry name" value="CheY-like"/>
    <property type="match status" value="1"/>
</dbReference>
<dbReference type="GO" id="GO:0000160">
    <property type="term" value="P:phosphorelay signal transduction system"/>
    <property type="evidence" value="ECO:0007669"/>
    <property type="project" value="InterPro"/>
</dbReference>
<accession>A0A7Z0LIM1</accession>
<dbReference type="Gene3D" id="1.10.3210.10">
    <property type="entry name" value="Hypothetical protein af1432"/>
    <property type="match status" value="1"/>
</dbReference>
<dbReference type="PROSITE" id="PS51832">
    <property type="entry name" value="HD_GYP"/>
    <property type="match status" value="1"/>
</dbReference>
<dbReference type="AlphaFoldDB" id="A0A7Z0LIM1"/>
<evidence type="ECO:0000259" key="3">
    <source>
        <dbReference type="PROSITE" id="PS51832"/>
    </source>
</evidence>
<comment type="caution">
    <text evidence="4">The sequence shown here is derived from an EMBL/GenBank/DDBJ whole genome shotgun (WGS) entry which is preliminary data.</text>
</comment>
<gene>
    <name evidence="4" type="ORF">HZS81_02650</name>
</gene>
<sequence length="445" mass="50506">MSQPASVLIVDDEPNVLRALRRVLRSETYQVLTASSGEEALEILAEEPANVVVSDNKMPGMDGAELLSRIQASYPDCIRILLTGQHDLDAVTRAINDGHIYHYIAKPWNDDDLRFILRKAVAFFESEHERQRLEALTQTQNEELKRFNSELEARVDARTAELTQVASQLDSAHEALKHSYVTTTRVFSSLINMRLPERHQTNSQITQVIKAFLQAHPVDEGLRRDLLMAASLYNLGKLSWDDQLLGLASEKMFGEERDRYRKYPEMAGELLMALEPLHGAAKLIRYHQERWNGSGFPNHLKEEAIPWGARLLRLCVDFIELQRGLMLDRHVSRDNALKLLEKLAGRVYDPELSRELVAFLQEHAPDMGISDASVMALSTDKLEPGMILVRDLHSKAGHLLLNEGRELTEGLIDKLISFEGTESIRYTLLVRLPDEEALIEDESET</sequence>
<dbReference type="Gene3D" id="3.40.50.2300">
    <property type="match status" value="1"/>
</dbReference>
<feature type="domain" description="HD-GYP" evidence="3">
    <location>
        <begin position="176"/>
        <end position="372"/>
    </location>
</feature>
<dbReference type="InterPro" id="IPR037522">
    <property type="entry name" value="HD_GYP_dom"/>
</dbReference>
<feature type="domain" description="Response regulatory" evidence="2">
    <location>
        <begin position="6"/>
        <end position="121"/>
    </location>
</feature>
<reference evidence="4 5" key="1">
    <citation type="journal article" date="2015" name="Int. J. Syst. Evol. Microbiol.">
        <title>Halomonas salicampi sp. nov., a halotolerant and alkalitolerant bacterium isolated from a saltern soil.</title>
        <authorList>
            <person name="Lee J.C."/>
            <person name="Kim Y.S."/>
            <person name="Yun B.S."/>
            <person name="Whang K.S."/>
        </authorList>
    </citation>
    <scope>NUCLEOTIDE SEQUENCE [LARGE SCALE GENOMIC DNA]</scope>
    <source>
        <strain evidence="4 5">BH103</strain>
    </source>
</reference>
<evidence type="ECO:0000313" key="5">
    <source>
        <dbReference type="Proteomes" id="UP000586119"/>
    </source>
</evidence>
<dbReference type="PANTHER" id="PTHR45228">
    <property type="entry name" value="CYCLIC DI-GMP PHOSPHODIESTERASE TM_0186-RELATED"/>
    <property type="match status" value="1"/>
</dbReference>
<dbReference type="SMART" id="SM00448">
    <property type="entry name" value="REC"/>
    <property type="match status" value="1"/>
</dbReference>
<dbReference type="Proteomes" id="UP000586119">
    <property type="component" value="Unassembled WGS sequence"/>
</dbReference>
<dbReference type="EMBL" id="JACCDF010000001">
    <property type="protein sequence ID" value="NYS59666.1"/>
    <property type="molecule type" value="Genomic_DNA"/>
</dbReference>
<dbReference type="Pfam" id="PF13487">
    <property type="entry name" value="HD_5"/>
    <property type="match status" value="1"/>
</dbReference>